<dbReference type="GO" id="GO:0006357">
    <property type="term" value="P:regulation of transcription by RNA polymerase II"/>
    <property type="evidence" value="ECO:0007669"/>
    <property type="project" value="UniProtKB-ARBA"/>
</dbReference>
<dbReference type="InterPro" id="IPR009072">
    <property type="entry name" value="Histone-fold"/>
</dbReference>
<dbReference type="FunFam" id="1.20.920.10:FF:000032">
    <property type="entry name" value="Transcriptional activator spt7"/>
    <property type="match status" value="1"/>
</dbReference>
<evidence type="ECO:0000256" key="1">
    <source>
        <dbReference type="ARBA" id="ARBA00004123"/>
    </source>
</evidence>
<dbReference type="SUPFAM" id="SSF47370">
    <property type="entry name" value="Bromodomain"/>
    <property type="match status" value="1"/>
</dbReference>
<evidence type="ECO:0000256" key="2">
    <source>
        <dbReference type="ARBA" id="ARBA00022553"/>
    </source>
</evidence>
<dbReference type="InterPro" id="IPR036427">
    <property type="entry name" value="Bromodomain-like_sf"/>
</dbReference>
<sequence length="1134" mass="128997">MDKLSSFQGNNILKLFELAKELSKLKFFETFVTDFQNKILSFILEKDDLKLWRDFIDGNCTLKITRDDVSEVNGEDKEQDSIESTNDNTSNNNDDVEDHDDEEDDEEAFDEGYEPLQSLALHVRYLLWEKAIDFYYSCKELDNSVNDIEEVSDDYELIDRIDREVEDGDGSKKAGENEENKAEEVVKVRNEEDDYDDDDDEDEEEKGQDTKDNDSKVDNMEEEYERNEENRIILTIPISVLKDKSKSDVPESTAINGISTEPNTEGSKDLNGSNAAIATDAADASASTSPTTDQSLIKEFNKIYHNFEYDRETLMKRRKLEKSDKQLEESSSEQDTNQNGTGGTGASTSTAGGISTKEQQQLGINLGSASHSLKHLLKAISHQRDEIDLNDFELRSLFMDVRKNRGKWASDERVGQEELYEACEKVVMDLRGYTEHSTPFLNKVSKREAPNYGLIIKKPMDLNTVMKKLKGLQYQSKQSFVDDLNLIWNNCLTYNADPKHFLRAHAIAMQKRTNKLVPSIPNITIRSRAEVEKEEELEEKNEAAAAAATTEGGAGKATQKGRKRTKADADEVENNDDNSKEENDRDENKIKEEKDDESTKIKEENGTASDDIDIEMADASTITNGTVGGGGGEDDDEEEDDVDVNVAGDLDEEEVDLELQAWRSMTAKSRANYCAKRSELFTDSFSLNPNAEAMTRESYEMNNFKHYLSNDQVVSKSSNLLESDEPYLLEYDVMGGLPGLVYSGLDSESELKREQKLVDLYLQQSGGDVNNIKSDFVLPLDSGLNKVYHDIIGKIQDIRKICFKISLIRQMQTQQFVHHTQMKQPEVEDIKEVDIDPVSKLSNHEPFSSEVQYGVLRRAVSKIAMQTGFESTEPFAINALTQVAEKYYGNLVKTLKMHLETNSTNRLTYKEALLATLLENGINKPDDLYTFVQERIVKQYDKLKDLKIKLSNFLKELLRPGLENFNEKSFADNSEQFMTGDFSSDLGDDFFGFKELGLDKEFKMLSGAIPIYLLHSRLHNNYAATGSVNKKNKYEDLKELKDPKIYASEITQQIGILRPFYYKLLEKTKTQYIKSRKKKGESTELPPDDKFLLIEDEELPQKQRNIRPRLPPTGKIVSVKKRTLANGFYLPDEE</sequence>
<dbReference type="Proteomes" id="UP000837801">
    <property type="component" value="Unassembled WGS sequence"/>
</dbReference>
<proteinExistence type="predicted"/>
<dbReference type="OrthoDB" id="21449at2759"/>
<evidence type="ECO:0000256" key="7">
    <source>
        <dbReference type="ARBA" id="ARBA00093633"/>
    </source>
</evidence>
<dbReference type="CDD" id="cd22927">
    <property type="entry name" value="HFD_SPT7"/>
    <property type="match status" value="1"/>
</dbReference>
<dbReference type="InterPro" id="IPR037782">
    <property type="entry name" value="Spt7"/>
</dbReference>
<dbReference type="PANTHER" id="PTHR47343:SF1">
    <property type="entry name" value="TRANSCRIPTIONAL ACTIVATOR SPT7"/>
    <property type="match status" value="1"/>
</dbReference>
<dbReference type="PROSITE" id="PS50014">
    <property type="entry name" value="BROMODOMAIN_2"/>
    <property type="match status" value="1"/>
</dbReference>
<dbReference type="PANTHER" id="PTHR47343">
    <property type="entry name" value="TRANSCRIPTIONAL ACTIVATOR SPT7"/>
    <property type="match status" value="1"/>
</dbReference>
<dbReference type="GO" id="GO:0000124">
    <property type="term" value="C:SAGA complex"/>
    <property type="evidence" value="ECO:0007669"/>
    <property type="project" value="InterPro"/>
</dbReference>
<comment type="subcellular location">
    <subcellularLocation>
        <location evidence="1">Nucleus</location>
    </subcellularLocation>
</comment>
<evidence type="ECO:0000256" key="8">
    <source>
        <dbReference type="PROSITE-ProRule" id="PRU00035"/>
    </source>
</evidence>
<keyword evidence="3" id="KW-0805">Transcription regulation</keyword>
<evidence type="ECO:0000256" key="3">
    <source>
        <dbReference type="ARBA" id="ARBA00023015"/>
    </source>
</evidence>
<feature type="compositionally biased region" description="Basic and acidic residues" evidence="9">
    <location>
        <begin position="207"/>
        <end position="219"/>
    </location>
</feature>
<dbReference type="SMART" id="SM00297">
    <property type="entry name" value="BROMO"/>
    <property type="match status" value="1"/>
</dbReference>
<feature type="region of interest" description="Disordered" evidence="9">
    <location>
        <begin position="320"/>
        <end position="353"/>
    </location>
</feature>
<feature type="region of interest" description="Disordered" evidence="9">
    <location>
        <begin position="243"/>
        <end position="272"/>
    </location>
</feature>
<protein>
    <recommendedName>
        <fullName evidence="7">SAGA complex subunit Spt7</fullName>
    </recommendedName>
</protein>
<dbReference type="GO" id="GO:0005634">
    <property type="term" value="C:nucleus"/>
    <property type="evidence" value="ECO:0007669"/>
    <property type="project" value="UniProtKB-SubCell"/>
</dbReference>
<organism evidence="11 12">
    <name type="scientific">[Candida] railenensis</name>
    <dbReference type="NCBI Taxonomy" id="45579"/>
    <lineage>
        <taxon>Eukaryota</taxon>
        <taxon>Fungi</taxon>
        <taxon>Dikarya</taxon>
        <taxon>Ascomycota</taxon>
        <taxon>Saccharomycotina</taxon>
        <taxon>Pichiomycetes</taxon>
        <taxon>Debaryomycetaceae</taxon>
        <taxon>Kurtzmaniella</taxon>
    </lineage>
</organism>
<feature type="domain" description="Bromo" evidence="10">
    <location>
        <begin position="432"/>
        <end position="502"/>
    </location>
</feature>
<keyword evidence="5" id="KW-0804">Transcription</keyword>
<feature type="compositionally biased region" description="Polar residues" evidence="9">
    <location>
        <begin position="253"/>
        <end position="272"/>
    </location>
</feature>
<feature type="region of interest" description="Disordered" evidence="9">
    <location>
        <begin position="530"/>
        <end position="640"/>
    </location>
</feature>
<dbReference type="Gene3D" id="1.10.20.10">
    <property type="entry name" value="Histone, subunit A"/>
    <property type="match status" value="1"/>
</dbReference>
<dbReference type="GO" id="GO:0005198">
    <property type="term" value="F:structural molecule activity"/>
    <property type="evidence" value="ECO:0007669"/>
    <property type="project" value="TreeGrafter"/>
</dbReference>
<keyword evidence="2" id="KW-0597">Phosphoprotein</keyword>
<evidence type="ECO:0000256" key="6">
    <source>
        <dbReference type="ARBA" id="ARBA00023242"/>
    </source>
</evidence>
<dbReference type="InterPro" id="IPR006565">
    <property type="entry name" value="BTP"/>
</dbReference>
<dbReference type="GO" id="GO:0006325">
    <property type="term" value="P:chromatin organization"/>
    <property type="evidence" value="ECO:0007669"/>
    <property type="project" value="UniProtKB-ARBA"/>
</dbReference>
<evidence type="ECO:0000313" key="11">
    <source>
        <dbReference type="EMBL" id="CAH2352103.1"/>
    </source>
</evidence>
<feature type="compositionally biased region" description="Low complexity" evidence="9">
    <location>
        <begin position="84"/>
        <end position="93"/>
    </location>
</feature>
<dbReference type="Pfam" id="PF00439">
    <property type="entry name" value="Bromodomain"/>
    <property type="match status" value="1"/>
</dbReference>
<feature type="compositionally biased region" description="Basic and acidic residues" evidence="9">
    <location>
        <begin position="71"/>
        <end position="80"/>
    </location>
</feature>
<name>A0A9P0VY35_9ASCO</name>
<dbReference type="Gene3D" id="1.20.920.10">
    <property type="entry name" value="Bromodomain-like"/>
    <property type="match status" value="1"/>
</dbReference>
<dbReference type="InterPro" id="IPR001487">
    <property type="entry name" value="Bromodomain"/>
</dbReference>
<reference evidence="11" key="1">
    <citation type="submission" date="2022-03" db="EMBL/GenBank/DDBJ databases">
        <authorList>
            <person name="Legras J.-L."/>
            <person name="Devillers H."/>
            <person name="Grondin C."/>
        </authorList>
    </citation>
    <scope>NUCLEOTIDE SEQUENCE</scope>
    <source>
        <strain evidence="11">CLIB 1423</strain>
    </source>
</reference>
<evidence type="ECO:0000256" key="9">
    <source>
        <dbReference type="SAM" id="MobiDB-lite"/>
    </source>
</evidence>
<dbReference type="PRINTS" id="PR00503">
    <property type="entry name" value="BROMODOMAIN"/>
</dbReference>
<dbReference type="AlphaFoldDB" id="A0A9P0VY35"/>
<dbReference type="EMBL" id="CAKXYY010000005">
    <property type="protein sequence ID" value="CAH2352103.1"/>
    <property type="molecule type" value="Genomic_DNA"/>
</dbReference>
<accession>A0A9P0VY35</accession>
<gene>
    <name evidence="11" type="ORF">CLIB1423_05S05666</name>
</gene>
<feature type="compositionally biased region" description="Basic and acidic residues" evidence="9">
    <location>
        <begin position="577"/>
        <end position="605"/>
    </location>
</feature>
<dbReference type="Pfam" id="PF07524">
    <property type="entry name" value="Bromo_TP"/>
    <property type="match status" value="1"/>
</dbReference>
<evidence type="ECO:0000256" key="4">
    <source>
        <dbReference type="ARBA" id="ARBA00023117"/>
    </source>
</evidence>
<comment type="caution">
    <text evidence="11">The sequence shown here is derived from an EMBL/GenBank/DDBJ whole genome shotgun (WGS) entry which is preliminary data.</text>
</comment>
<feature type="compositionally biased region" description="Basic and acidic residues" evidence="9">
    <location>
        <begin position="161"/>
        <end position="190"/>
    </location>
</feature>
<evidence type="ECO:0000313" key="12">
    <source>
        <dbReference type="Proteomes" id="UP000837801"/>
    </source>
</evidence>
<evidence type="ECO:0000259" key="10">
    <source>
        <dbReference type="PROSITE" id="PS50014"/>
    </source>
</evidence>
<keyword evidence="12" id="KW-1185">Reference proteome</keyword>
<keyword evidence="6" id="KW-0539">Nucleus</keyword>
<feature type="region of interest" description="Disordered" evidence="9">
    <location>
        <begin position="71"/>
        <end position="110"/>
    </location>
</feature>
<feature type="region of interest" description="Disordered" evidence="9">
    <location>
        <begin position="161"/>
        <end position="228"/>
    </location>
</feature>
<keyword evidence="4 8" id="KW-0103">Bromodomain</keyword>
<evidence type="ECO:0000256" key="5">
    <source>
        <dbReference type="ARBA" id="ARBA00023163"/>
    </source>
</evidence>
<feature type="compositionally biased region" description="Acidic residues" evidence="9">
    <location>
        <begin position="94"/>
        <end position="110"/>
    </location>
</feature>
<dbReference type="GO" id="GO:0046695">
    <property type="term" value="C:SLIK (SAGA-like) complex"/>
    <property type="evidence" value="ECO:0007669"/>
    <property type="project" value="InterPro"/>
</dbReference>
<dbReference type="GO" id="GO:0046982">
    <property type="term" value="F:protein heterodimerization activity"/>
    <property type="evidence" value="ECO:0007669"/>
    <property type="project" value="InterPro"/>
</dbReference>
<feature type="compositionally biased region" description="Acidic residues" evidence="9">
    <location>
        <begin position="191"/>
        <end position="206"/>
    </location>
</feature>